<evidence type="ECO:0000256" key="1">
    <source>
        <dbReference type="SAM" id="Phobius"/>
    </source>
</evidence>
<keyword evidence="1" id="KW-1133">Transmembrane helix</keyword>
<gene>
    <name evidence="2" type="ORF">C7450_111234</name>
</gene>
<dbReference type="EMBL" id="QJJK01000011">
    <property type="protein sequence ID" value="PXW54701.1"/>
    <property type="molecule type" value="Genomic_DNA"/>
</dbReference>
<comment type="caution">
    <text evidence="2">The sequence shown here is derived from an EMBL/GenBank/DDBJ whole genome shotgun (WGS) entry which is preliminary data.</text>
</comment>
<evidence type="ECO:0000313" key="3">
    <source>
        <dbReference type="Proteomes" id="UP000248021"/>
    </source>
</evidence>
<keyword evidence="1" id="KW-0472">Membrane</keyword>
<feature type="transmembrane region" description="Helical" evidence="1">
    <location>
        <begin position="38"/>
        <end position="59"/>
    </location>
</feature>
<dbReference type="NCBIfam" id="NF041949">
    <property type="entry name" value="THIVI_2564_fam"/>
    <property type="match status" value="1"/>
</dbReference>
<dbReference type="RefSeq" id="WP_110377153.1">
    <property type="nucleotide sequence ID" value="NZ_CAKNFM010000006.1"/>
</dbReference>
<dbReference type="InterPro" id="IPR049641">
    <property type="entry name" value="THIVI_2564-like"/>
</dbReference>
<keyword evidence="3" id="KW-1185">Reference proteome</keyword>
<organism evidence="2 3">
    <name type="scientific">Chelatococcus asaccharovorans</name>
    <dbReference type="NCBI Taxonomy" id="28210"/>
    <lineage>
        <taxon>Bacteria</taxon>
        <taxon>Pseudomonadati</taxon>
        <taxon>Pseudomonadota</taxon>
        <taxon>Alphaproteobacteria</taxon>
        <taxon>Hyphomicrobiales</taxon>
        <taxon>Chelatococcaceae</taxon>
        <taxon>Chelatococcus</taxon>
    </lineage>
</organism>
<feature type="transmembrane region" description="Helical" evidence="1">
    <location>
        <begin position="6"/>
        <end position="26"/>
    </location>
</feature>
<name>A0A2V3U0D4_9HYPH</name>
<reference evidence="2 3" key="1">
    <citation type="submission" date="2018-05" db="EMBL/GenBank/DDBJ databases">
        <title>Genomic Encyclopedia of Type Strains, Phase IV (KMG-IV): sequencing the most valuable type-strain genomes for metagenomic binning, comparative biology and taxonomic classification.</title>
        <authorList>
            <person name="Goeker M."/>
        </authorList>
    </citation>
    <scope>NUCLEOTIDE SEQUENCE [LARGE SCALE GENOMIC DNA]</scope>
    <source>
        <strain evidence="2 3">DSM 6462</strain>
    </source>
</reference>
<dbReference type="AlphaFoldDB" id="A0A2V3U0D4"/>
<sequence>MAITVLTHAIVTILICGLVIWLVRFLPFDGRVKMIIRVVVIVLALVSIVRSLDLLAISAPPSTKITE</sequence>
<proteinExistence type="predicted"/>
<protein>
    <submittedName>
        <fullName evidence="2">Uncharacterized protein</fullName>
    </submittedName>
</protein>
<dbReference type="Proteomes" id="UP000248021">
    <property type="component" value="Unassembled WGS sequence"/>
</dbReference>
<accession>A0A2V3U0D4</accession>
<keyword evidence="1" id="KW-0812">Transmembrane</keyword>
<evidence type="ECO:0000313" key="2">
    <source>
        <dbReference type="EMBL" id="PXW54701.1"/>
    </source>
</evidence>